<evidence type="ECO:0000256" key="10">
    <source>
        <dbReference type="ARBA" id="ARBA00023242"/>
    </source>
</evidence>
<accession>A0ABM1E7Y2</accession>
<dbReference type="Gene3D" id="2.40.50.140">
    <property type="entry name" value="Nucleic acid-binding proteins"/>
    <property type="match status" value="1"/>
</dbReference>
<name>A0ABM1E7Y2_PRICU</name>
<gene>
    <name evidence="16" type="primary">LOC106809651</name>
</gene>
<keyword evidence="15" id="KW-1185">Reference proteome</keyword>
<dbReference type="RefSeq" id="XP_014668303.1">
    <property type="nucleotide sequence ID" value="XM_014812817.1"/>
</dbReference>
<keyword evidence="13" id="KW-0238">DNA-binding</keyword>
<evidence type="ECO:0000256" key="9">
    <source>
        <dbReference type="ARBA" id="ARBA00023204"/>
    </source>
</evidence>
<organism evidence="15 16">
    <name type="scientific">Priapulus caudatus</name>
    <name type="common">Priapulid worm</name>
    <dbReference type="NCBI Taxonomy" id="37621"/>
    <lineage>
        <taxon>Eukaryota</taxon>
        <taxon>Metazoa</taxon>
        <taxon>Ecdysozoa</taxon>
        <taxon>Scalidophora</taxon>
        <taxon>Priapulida</taxon>
        <taxon>Priapulimorpha</taxon>
        <taxon>Priapulimorphida</taxon>
        <taxon>Priapulidae</taxon>
        <taxon>Priapulus</taxon>
    </lineage>
</organism>
<dbReference type="InterPro" id="IPR031327">
    <property type="entry name" value="MCM"/>
</dbReference>
<dbReference type="Pfam" id="PF17207">
    <property type="entry name" value="MCM_OB"/>
    <property type="match status" value="1"/>
</dbReference>
<dbReference type="PANTHER" id="PTHR11630:SF48">
    <property type="entry name" value="DNA HELICASE MCM9"/>
    <property type="match status" value="1"/>
</dbReference>
<reference evidence="16" key="1">
    <citation type="submission" date="2025-08" db="UniProtKB">
        <authorList>
            <consortium name="RefSeq"/>
        </authorList>
    </citation>
    <scope>IDENTIFICATION</scope>
</reference>
<evidence type="ECO:0000256" key="4">
    <source>
        <dbReference type="ARBA" id="ARBA00022741"/>
    </source>
</evidence>
<dbReference type="InterPro" id="IPR001208">
    <property type="entry name" value="MCM_dom"/>
</dbReference>
<dbReference type="Proteomes" id="UP000695022">
    <property type="component" value="Unplaced"/>
</dbReference>
<dbReference type="InterPro" id="IPR033762">
    <property type="entry name" value="MCM_OB"/>
</dbReference>
<dbReference type="InterPro" id="IPR018525">
    <property type="entry name" value="MCM_CS"/>
</dbReference>
<evidence type="ECO:0000256" key="11">
    <source>
        <dbReference type="ARBA" id="ARBA00041085"/>
    </source>
</evidence>
<keyword evidence="10" id="KW-0539">Nucleus</keyword>
<dbReference type="PROSITE" id="PS50051">
    <property type="entry name" value="MCM_2"/>
    <property type="match status" value="1"/>
</dbReference>
<dbReference type="SUPFAM" id="SSF50249">
    <property type="entry name" value="Nucleic acid-binding proteins"/>
    <property type="match status" value="1"/>
</dbReference>
<dbReference type="PRINTS" id="PR01657">
    <property type="entry name" value="MCMFAMILY"/>
</dbReference>
<evidence type="ECO:0000313" key="15">
    <source>
        <dbReference type="Proteomes" id="UP000695022"/>
    </source>
</evidence>
<dbReference type="GeneID" id="106809651"/>
<dbReference type="SUPFAM" id="SSF52540">
    <property type="entry name" value="P-loop containing nucleoside triphosphate hydrolases"/>
    <property type="match status" value="1"/>
</dbReference>
<keyword evidence="7" id="KW-0347">Helicase</keyword>
<dbReference type="InterPro" id="IPR058768">
    <property type="entry name" value="MCM9_N"/>
</dbReference>
<protein>
    <recommendedName>
        <fullName evidence="11">DNA helicase MCM9</fullName>
        <ecNumber evidence="3">3.6.4.12</ecNumber>
    </recommendedName>
</protein>
<feature type="domain" description="MCM C-terminal AAA(+) ATPase" evidence="14">
    <location>
        <begin position="301"/>
        <end position="458"/>
    </location>
</feature>
<keyword evidence="6" id="KW-0378">Hydrolase</keyword>
<dbReference type="EC" id="3.6.4.12" evidence="3"/>
<dbReference type="PANTHER" id="PTHR11630">
    <property type="entry name" value="DNA REPLICATION LICENSING FACTOR MCM FAMILY MEMBER"/>
    <property type="match status" value="1"/>
</dbReference>
<keyword evidence="8 13" id="KW-0067">ATP-binding</keyword>
<keyword evidence="4 13" id="KW-0547">Nucleotide-binding</keyword>
<evidence type="ECO:0000259" key="14">
    <source>
        <dbReference type="PROSITE" id="PS50051"/>
    </source>
</evidence>
<keyword evidence="9" id="KW-0234">DNA repair</keyword>
<sequence>MSTTDVALCQAFFESYALAHHKEDLLTILLQEDESQHFSVVINALTMFEDNMEISELLLNHPLQVLPILDSCLVNVSKDIYRRHPQKEEAMALKRNIHGRLTGLPVCPELTRSNIPRTCDVGNFLSVSGTVIRTTLVKMLEYGKKYMCNKCNYIFMVEADFEQFLTTSRPGRCSNPDLCNSVKFTPQSGPGCTQCRDYQELKLQEQVQKLAMGSIPRSMAVVLLDDLVDSCKPGDDVTICGVVRKRWRSLSIDSRPDAELVMEANHIQVNNAQRGNFSATDELQEEFKQFWDEYKQSPLKGRNAIIASLCPQVYGLYVVKLAVALVLVGGVQKENERGTKIRGESHLLLVGDPGTGKSQFLKYAAKITPRSVLTTGLGSTSAGLTVTAVKDSGEWQLEAGALVLADGGICCIDEFSSIREHDKASIHEAMEQQTISVAKAGLVCKLSARTTIIAATNPKGQYDPDQVRWL</sequence>
<dbReference type="Pfam" id="PF00493">
    <property type="entry name" value="MCM"/>
    <property type="match status" value="1"/>
</dbReference>
<evidence type="ECO:0000256" key="1">
    <source>
        <dbReference type="ARBA" id="ARBA00004123"/>
    </source>
</evidence>
<evidence type="ECO:0000256" key="6">
    <source>
        <dbReference type="ARBA" id="ARBA00022801"/>
    </source>
</evidence>
<evidence type="ECO:0000256" key="7">
    <source>
        <dbReference type="ARBA" id="ARBA00022806"/>
    </source>
</evidence>
<evidence type="ECO:0000256" key="3">
    <source>
        <dbReference type="ARBA" id="ARBA00012551"/>
    </source>
</evidence>
<keyword evidence="5" id="KW-0227">DNA damage</keyword>
<dbReference type="InterPro" id="IPR027417">
    <property type="entry name" value="P-loop_NTPase"/>
</dbReference>
<evidence type="ECO:0000256" key="12">
    <source>
        <dbReference type="ARBA" id="ARBA00047995"/>
    </source>
</evidence>
<comment type="subcellular location">
    <subcellularLocation>
        <location evidence="1">Nucleus</location>
    </subcellularLocation>
</comment>
<dbReference type="SMART" id="SM00350">
    <property type="entry name" value="MCM"/>
    <property type="match status" value="1"/>
</dbReference>
<evidence type="ECO:0000256" key="13">
    <source>
        <dbReference type="RuleBase" id="RU004070"/>
    </source>
</evidence>
<dbReference type="PROSITE" id="PS00847">
    <property type="entry name" value="MCM_1"/>
    <property type="match status" value="1"/>
</dbReference>
<comment type="catalytic activity">
    <reaction evidence="12">
        <text>ATP + H2O = ADP + phosphate + H(+)</text>
        <dbReference type="Rhea" id="RHEA:13065"/>
        <dbReference type="ChEBI" id="CHEBI:15377"/>
        <dbReference type="ChEBI" id="CHEBI:15378"/>
        <dbReference type="ChEBI" id="CHEBI:30616"/>
        <dbReference type="ChEBI" id="CHEBI:43474"/>
        <dbReference type="ChEBI" id="CHEBI:456216"/>
        <dbReference type="EC" id="3.6.4.12"/>
    </reaction>
</comment>
<dbReference type="InterPro" id="IPR012340">
    <property type="entry name" value="NA-bd_OB-fold"/>
</dbReference>
<evidence type="ECO:0000256" key="8">
    <source>
        <dbReference type="ARBA" id="ARBA00022840"/>
    </source>
</evidence>
<proteinExistence type="inferred from homology"/>
<evidence type="ECO:0000256" key="5">
    <source>
        <dbReference type="ARBA" id="ARBA00022763"/>
    </source>
</evidence>
<evidence type="ECO:0000313" key="16">
    <source>
        <dbReference type="RefSeq" id="XP_014668303.1"/>
    </source>
</evidence>
<evidence type="ECO:0000256" key="2">
    <source>
        <dbReference type="ARBA" id="ARBA00008010"/>
    </source>
</evidence>
<comment type="similarity">
    <text evidence="2 13">Belongs to the MCM family.</text>
</comment>
<dbReference type="Pfam" id="PF26066">
    <property type="entry name" value="MCM9_N"/>
    <property type="match status" value="1"/>
</dbReference>
<dbReference type="Gene3D" id="3.40.50.300">
    <property type="entry name" value="P-loop containing nucleotide triphosphate hydrolases"/>
    <property type="match status" value="1"/>
</dbReference>